<dbReference type="EMBL" id="CAJOBG010095293">
    <property type="protein sequence ID" value="CAF4680671.1"/>
    <property type="molecule type" value="Genomic_DNA"/>
</dbReference>
<evidence type="ECO:0000256" key="2">
    <source>
        <dbReference type="ARBA" id="ARBA00022705"/>
    </source>
</evidence>
<dbReference type="Gene3D" id="3.40.50.300">
    <property type="entry name" value="P-loop containing nucleotide triphosphate hydrolases"/>
    <property type="match status" value="1"/>
</dbReference>
<keyword evidence="2" id="KW-0235">DNA replication</keyword>
<dbReference type="GO" id="GO:0006260">
    <property type="term" value="P:DNA replication"/>
    <property type="evidence" value="ECO:0007669"/>
    <property type="project" value="UniProtKB-KW"/>
</dbReference>
<evidence type="ECO:0000313" key="8">
    <source>
        <dbReference type="Proteomes" id="UP000663866"/>
    </source>
</evidence>
<keyword evidence="8" id="KW-1185">Reference proteome</keyword>
<dbReference type="EMBL" id="CAJOBG010121897">
    <property type="protein sequence ID" value="CAF4781646.1"/>
    <property type="molecule type" value="Genomic_DNA"/>
</dbReference>
<comment type="caution">
    <text evidence="7">The sequence shown here is derived from an EMBL/GenBank/DDBJ whole genome shotgun (WGS) entry which is preliminary data.</text>
</comment>
<evidence type="ECO:0000313" key="6">
    <source>
        <dbReference type="EMBL" id="CAF4680671.1"/>
    </source>
</evidence>
<dbReference type="Proteomes" id="UP000663866">
    <property type="component" value="Unassembled WGS sequence"/>
</dbReference>
<dbReference type="PANTHER" id="PTHR11630:SF66">
    <property type="entry name" value="DNA REPLICATION LICENSING FACTOR MCM4"/>
    <property type="match status" value="1"/>
</dbReference>
<feature type="domain" description="MCM C-terminal AAA(+) ATPase" evidence="5">
    <location>
        <begin position="1"/>
        <end position="41"/>
    </location>
</feature>
<comment type="similarity">
    <text evidence="1">Belongs to the MCM family.</text>
</comment>
<protein>
    <recommendedName>
        <fullName evidence="5">MCM C-terminal AAA(+) ATPase domain-containing protein</fullName>
    </recommendedName>
</protein>
<feature type="non-terminal residue" evidence="7">
    <location>
        <position position="50"/>
    </location>
</feature>
<keyword evidence="4" id="KW-0067">ATP-binding</keyword>
<name>A0A821N7J8_9BILA</name>
<evidence type="ECO:0000313" key="7">
    <source>
        <dbReference type="EMBL" id="CAF4781646.1"/>
    </source>
</evidence>
<sequence length="50" mass="5469">MKNQDKACILEAMEQQTISLAKGGMLRTLQTRCSIVASANPKGVYDNEDP</sequence>
<organism evidence="7 8">
    <name type="scientific">Rotaria magnacalcarata</name>
    <dbReference type="NCBI Taxonomy" id="392030"/>
    <lineage>
        <taxon>Eukaryota</taxon>
        <taxon>Metazoa</taxon>
        <taxon>Spiralia</taxon>
        <taxon>Gnathifera</taxon>
        <taxon>Rotifera</taxon>
        <taxon>Eurotatoria</taxon>
        <taxon>Bdelloidea</taxon>
        <taxon>Philodinida</taxon>
        <taxon>Philodinidae</taxon>
        <taxon>Rotaria</taxon>
    </lineage>
</organism>
<dbReference type="GO" id="GO:0042555">
    <property type="term" value="C:MCM complex"/>
    <property type="evidence" value="ECO:0007669"/>
    <property type="project" value="TreeGrafter"/>
</dbReference>
<dbReference type="GO" id="GO:0003697">
    <property type="term" value="F:single-stranded DNA binding"/>
    <property type="evidence" value="ECO:0007669"/>
    <property type="project" value="TreeGrafter"/>
</dbReference>
<dbReference type="InterPro" id="IPR031327">
    <property type="entry name" value="MCM"/>
</dbReference>
<gene>
    <name evidence="6" type="ORF">OVN521_LOCUS47719</name>
    <name evidence="7" type="ORF">OVN521_LOCUS51195</name>
</gene>
<dbReference type="InterPro" id="IPR027417">
    <property type="entry name" value="P-loop_NTPase"/>
</dbReference>
<dbReference type="AlphaFoldDB" id="A0A821N7J8"/>
<dbReference type="Pfam" id="PF00493">
    <property type="entry name" value="MCM"/>
    <property type="match status" value="1"/>
</dbReference>
<dbReference type="GO" id="GO:0005634">
    <property type="term" value="C:nucleus"/>
    <property type="evidence" value="ECO:0007669"/>
    <property type="project" value="TreeGrafter"/>
</dbReference>
<dbReference type="PANTHER" id="PTHR11630">
    <property type="entry name" value="DNA REPLICATION LICENSING FACTOR MCM FAMILY MEMBER"/>
    <property type="match status" value="1"/>
</dbReference>
<evidence type="ECO:0000256" key="1">
    <source>
        <dbReference type="ARBA" id="ARBA00008010"/>
    </source>
</evidence>
<proteinExistence type="inferred from homology"/>
<dbReference type="PRINTS" id="PR01657">
    <property type="entry name" value="MCMFAMILY"/>
</dbReference>
<accession>A0A821N7J8</accession>
<dbReference type="GO" id="GO:0005524">
    <property type="term" value="F:ATP binding"/>
    <property type="evidence" value="ECO:0007669"/>
    <property type="project" value="UniProtKB-KW"/>
</dbReference>
<reference evidence="7" key="1">
    <citation type="submission" date="2021-02" db="EMBL/GenBank/DDBJ databases">
        <authorList>
            <person name="Nowell W R."/>
        </authorList>
    </citation>
    <scope>NUCLEOTIDE SEQUENCE</scope>
</reference>
<dbReference type="PROSITE" id="PS50051">
    <property type="entry name" value="MCM_2"/>
    <property type="match status" value="1"/>
</dbReference>
<evidence type="ECO:0000256" key="3">
    <source>
        <dbReference type="ARBA" id="ARBA00022741"/>
    </source>
</evidence>
<evidence type="ECO:0000256" key="4">
    <source>
        <dbReference type="ARBA" id="ARBA00022840"/>
    </source>
</evidence>
<evidence type="ECO:0000259" key="5">
    <source>
        <dbReference type="PROSITE" id="PS50051"/>
    </source>
</evidence>
<dbReference type="GO" id="GO:0017116">
    <property type="term" value="F:single-stranded DNA helicase activity"/>
    <property type="evidence" value="ECO:0007669"/>
    <property type="project" value="TreeGrafter"/>
</dbReference>
<keyword evidence="3" id="KW-0547">Nucleotide-binding</keyword>
<dbReference type="InterPro" id="IPR001208">
    <property type="entry name" value="MCM_dom"/>
</dbReference>